<evidence type="ECO:0000313" key="5">
    <source>
        <dbReference type="Proteomes" id="UP001602119"/>
    </source>
</evidence>
<evidence type="ECO:0000256" key="1">
    <source>
        <dbReference type="ARBA" id="ARBA00022679"/>
    </source>
</evidence>
<evidence type="ECO:0000259" key="3">
    <source>
        <dbReference type="Pfam" id="PF25087"/>
    </source>
</evidence>
<dbReference type="RefSeq" id="WP_387343798.1">
    <property type="nucleotide sequence ID" value="NZ_JBIAXI010000013.1"/>
</dbReference>
<evidence type="ECO:0000256" key="2">
    <source>
        <dbReference type="ARBA" id="ARBA00023315"/>
    </source>
</evidence>
<reference evidence="4 5" key="1">
    <citation type="submission" date="2024-10" db="EMBL/GenBank/DDBJ databases">
        <title>The Natural Products Discovery Center: Release of the First 8490 Sequenced Strains for Exploring Actinobacteria Biosynthetic Diversity.</title>
        <authorList>
            <person name="Kalkreuter E."/>
            <person name="Kautsar S.A."/>
            <person name="Yang D."/>
            <person name="Bader C.D."/>
            <person name="Teijaro C.N."/>
            <person name="Fluegel L."/>
            <person name="Davis C.M."/>
            <person name="Simpson J.R."/>
            <person name="Lauterbach L."/>
            <person name="Steele A.D."/>
            <person name="Gui C."/>
            <person name="Meng S."/>
            <person name="Li G."/>
            <person name="Viehrig K."/>
            <person name="Ye F."/>
            <person name="Su P."/>
            <person name="Kiefer A.F."/>
            <person name="Nichols A."/>
            <person name="Cepeda A.J."/>
            <person name="Yan W."/>
            <person name="Fan B."/>
            <person name="Jiang Y."/>
            <person name="Adhikari A."/>
            <person name="Zheng C.-J."/>
            <person name="Schuster L."/>
            <person name="Cowan T.M."/>
            <person name="Smanski M.J."/>
            <person name="Chevrette M.G."/>
            <person name="De Carvalho L.P.S."/>
            <person name="Shen B."/>
        </authorList>
    </citation>
    <scope>NUCLEOTIDE SEQUENCE [LARGE SCALE GENOMIC DNA]</scope>
    <source>
        <strain evidence="4 5">NPDC001281</strain>
    </source>
</reference>
<dbReference type="SUPFAM" id="SSF51161">
    <property type="entry name" value="Trimeric LpxA-like enzymes"/>
    <property type="match status" value="1"/>
</dbReference>
<dbReference type="InterPro" id="IPR011004">
    <property type="entry name" value="Trimer_LpxA-like_sf"/>
</dbReference>
<dbReference type="EMBL" id="JBIAXI010000013">
    <property type="protein sequence ID" value="MFF4775579.1"/>
    <property type="molecule type" value="Genomic_DNA"/>
</dbReference>
<dbReference type="PANTHER" id="PTHR43584:SF8">
    <property type="entry name" value="N-ACETYLMURAMATE ALPHA-1-PHOSPHATE URIDYLYLTRANSFERASE"/>
    <property type="match status" value="1"/>
</dbReference>
<dbReference type="InterPro" id="IPR056729">
    <property type="entry name" value="GMPPB_C"/>
</dbReference>
<dbReference type="PANTHER" id="PTHR43584">
    <property type="entry name" value="NUCLEOTIDYL TRANSFERASE"/>
    <property type="match status" value="1"/>
</dbReference>
<gene>
    <name evidence="4" type="ORF">ACFY05_22255</name>
</gene>
<comment type="caution">
    <text evidence="4">The sequence shown here is derived from an EMBL/GenBank/DDBJ whole genome shotgun (WGS) entry which is preliminary data.</text>
</comment>
<proteinExistence type="predicted"/>
<dbReference type="Pfam" id="PF25087">
    <property type="entry name" value="GMPPB_C"/>
    <property type="match status" value="1"/>
</dbReference>
<name>A0ABW6V8C4_MICFU</name>
<accession>A0ABW6V8C4</accession>
<dbReference type="Gene3D" id="2.160.10.10">
    <property type="entry name" value="Hexapeptide repeat proteins"/>
    <property type="match status" value="1"/>
</dbReference>
<keyword evidence="5" id="KW-1185">Reference proteome</keyword>
<dbReference type="Proteomes" id="UP001602119">
    <property type="component" value="Unassembled WGS sequence"/>
</dbReference>
<keyword evidence="1" id="KW-0808">Transferase</keyword>
<evidence type="ECO:0000313" key="4">
    <source>
        <dbReference type="EMBL" id="MFF4775579.1"/>
    </source>
</evidence>
<organism evidence="4 5">
    <name type="scientific">Microtetraspora fusca</name>
    <dbReference type="NCBI Taxonomy" id="1997"/>
    <lineage>
        <taxon>Bacteria</taxon>
        <taxon>Bacillati</taxon>
        <taxon>Actinomycetota</taxon>
        <taxon>Actinomycetes</taxon>
        <taxon>Streptosporangiales</taxon>
        <taxon>Streptosporangiaceae</taxon>
        <taxon>Microtetraspora</taxon>
    </lineage>
</organism>
<protein>
    <recommendedName>
        <fullName evidence="3">Mannose-1-phosphate guanyltransferase C-terminal domain-containing protein</fullName>
    </recommendedName>
</protein>
<sequence>MSSPTRTLGRCEITTPAVGTHTADTRLIPAYYTDAVASPYVADLLARCRTVFDIKPVMCADLDTPGILAVASGGFVADDAQVEGLVIVQAGARIEAGAHVVGPVLICSGAVVAAGALVRDHSVIGPGCRIGFAAEITRSLLVADVLAKHPCFVGDSVIGRGVNIGAFCSTTGLRCDRGPVAEPATEEITITLDGQRIGTRQTKFGAVIGDGVALPAGTVLSPGTLIGPGTVIYPRDHVGGFLPAGARVR</sequence>
<dbReference type="InterPro" id="IPR050065">
    <property type="entry name" value="GlmU-like"/>
</dbReference>
<feature type="domain" description="Mannose-1-phosphate guanyltransferase C-terminal" evidence="3">
    <location>
        <begin position="100"/>
        <end position="190"/>
    </location>
</feature>
<keyword evidence="2" id="KW-0012">Acyltransferase</keyword>